<keyword evidence="1" id="KW-0812">Transmembrane</keyword>
<proteinExistence type="predicted"/>
<accession>A0ABV5PLH5</accession>
<feature type="transmembrane region" description="Helical" evidence="1">
    <location>
        <begin position="110"/>
        <end position="127"/>
    </location>
</feature>
<sequence>MNSHLTQSRLLASLSVAASVALSAFGLTVVVPKDGIFGGLEFSIPAAAAIVAMLGIHYVADPLLMREREMSPRRVSQLLNSMMLSRVLAAQAASVTGLVVGGAFQSDSAVLVGGGASVVMLAHWWPGKQFVNVVRAKLAPRGQAHLVEPAPRPIG</sequence>
<evidence type="ECO:0000313" key="2">
    <source>
        <dbReference type="EMBL" id="MFB9524072.1"/>
    </source>
</evidence>
<reference evidence="2 3" key="1">
    <citation type="submission" date="2024-09" db="EMBL/GenBank/DDBJ databases">
        <authorList>
            <person name="Sun Q."/>
            <person name="Mori K."/>
        </authorList>
    </citation>
    <scope>NUCLEOTIDE SEQUENCE [LARGE SCALE GENOMIC DNA]</scope>
    <source>
        <strain evidence="2 3">JCM 4362</strain>
    </source>
</reference>
<dbReference type="RefSeq" id="WP_345218270.1">
    <property type="nucleotide sequence ID" value="NZ_BAAAXE010000001.1"/>
</dbReference>
<keyword evidence="1" id="KW-0472">Membrane</keyword>
<organism evidence="2 3">
    <name type="scientific">Streptomyces cremeus</name>
    <dbReference type="NCBI Taxonomy" id="66881"/>
    <lineage>
        <taxon>Bacteria</taxon>
        <taxon>Bacillati</taxon>
        <taxon>Actinomycetota</taxon>
        <taxon>Actinomycetes</taxon>
        <taxon>Kitasatosporales</taxon>
        <taxon>Streptomycetaceae</taxon>
        <taxon>Streptomyces</taxon>
    </lineage>
</organism>
<evidence type="ECO:0000313" key="3">
    <source>
        <dbReference type="Proteomes" id="UP001589718"/>
    </source>
</evidence>
<dbReference type="EMBL" id="JBHMCR010000019">
    <property type="protein sequence ID" value="MFB9524072.1"/>
    <property type="molecule type" value="Genomic_DNA"/>
</dbReference>
<feature type="transmembrane region" description="Helical" evidence="1">
    <location>
        <begin position="42"/>
        <end position="64"/>
    </location>
</feature>
<keyword evidence="1" id="KW-1133">Transmembrane helix</keyword>
<dbReference type="Proteomes" id="UP001589718">
    <property type="component" value="Unassembled WGS sequence"/>
</dbReference>
<gene>
    <name evidence="2" type="ORF">ACFFTU_29425</name>
</gene>
<evidence type="ECO:0000256" key="1">
    <source>
        <dbReference type="SAM" id="Phobius"/>
    </source>
</evidence>
<protein>
    <submittedName>
        <fullName evidence="2">Uncharacterized protein</fullName>
    </submittedName>
</protein>
<feature type="transmembrane region" description="Helical" evidence="1">
    <location>
        <begin position="84"/>
        <end position="104"/>
    </location>
</feature>
<keyword evidence="3" id="KW-1185">Reference proteome</keyword>
<comment type="caution">
    <text evidence="2">The sequence shown here is derived from an EMBL/GenBank/DDBJ whole genome shotgun (WGS) entry which is preliminary data.</text>
</comment>
<name>A0ABV5PLH5_STRCM</name>